<dbReference type="CDD" id="cd06193">
    <property type="entry name" value="siderophore_interacting"/>
    <property type="match status" value="1"/>
</dbReference>
<dbReference type="SUPFAM" id="SSF63380">
    <property type="entry name" value="Riboflavin synthase domain-like"/>
    <property type="match status" value="1"/>
</dbReference>
<dbReference type="InterPro" id="IPR007037">
    <property type="entry name" value="SIP_rossman_dom"/>
</dbReference>
<dbReference type="Gene3D" id="3.40.50.80">
    <property type="entry name" value="Nucleotide-binding domain of ferredoxin-NADP reductase (FNR) module"/>
    <property type="match status" value="1"/>
</dbReference>
<dbReference type="InterPro" id="IPR017927">
    <property type="entry name" value="FAD-bd_FR_type"/>
</dbReference>
<dbReference type="PANTHER" id="PTHR30157">
    <property type="entry name" value="FERRIC REDUCTASE, NADPH-DEPENDENT"/>
    <property type="match status" value="1"/>
</dbReference>
<dbReference type="Pfam" id="PF09981">
    <property type="entry name" value="DUF2218"/>
    <property type="match status" value="1"/>
</dbReference>
<dbReference type="Pfam" id="PF04954">
    <property type="entry name" value="SIP"/>
    <property type="match status" value="1"/>
</dbReference>
<protein>
    <submittedName>
        <fullName evidence="3">Siderophore-interacting protein</fullName>
    </submittedName>
</protein>
<organism evidence="3 4">
    <name type="scientific">Terrihabitans rhizophilus</name>
    <dbReference type="NCBI Taxonomy" id="3092662"/>
    <lineage>
        <taxon>Bacteria</taxon>
        <taxon>Pseudomonadati</taxon>
        <taxon>Pseudomonadota</taxon>
        <taxon>Alphaproteobacteria</taxon>
        <taxon>Hyphomicrobiales</taxon>
        <taxon>Terrihabitans</taxon>
    </lineage>
</organism>
<comment type="caution">
    <text evidence="3">The sequence shown here is derived from an EMBL/GenBank/DDBJ whole genome shotgun (WGS) entry which is preliminary data.</text>
</comment>
<dbReference type="Pfam" id="PF08021">
    <property type="entry name" value="FAD_binding_9"/>
    <property type="match status" value="1"/>
</dbReference>
<evidence type="ECO:0000313" key="3">
    <source>
        <dbReference type="EMBL" id="MDX6806943.1"/>
    </source>
</evidence>
<dbReference type="InterPro" id="IPR014543">
    <property type="entry name" value="UCP028291"/>
</dbReference>
<proteinExistence type="inferred from homology"/>
<keyword evidence="4" id="KW-1185">Reference proteome</keyword>
<dbReference type="EMBL" id="JAXAFJ010000008">
    <property type="protein sequence ID" value="MDX6806943.1"/>
    <property type="molecule type" value="Genomic_DNA"/>
</dbReference>
<evidence type="ECO:0000256" key="1">
    <source>
        <dbReference type="ARBA" id="ARBA00035644"/>
    </source>
</evidence>
<dbReference type="Proteomes" id="UP001274321">
    <property type="component" value="Unassembled WGS sequence"/>
</dbReference>
<gene>
    <name evidence="3" type="ORF">SCD90_12790</name>
</gene>
<accession>A0ABU4RS15</accession>
<dbReference type="Gene3D" id="3.30.310.50">
    <property type="entry name" value="Alpha-D-phosphohexomutase, C-terminal domain"/>
    <property type="match status" value="1"/>
</dbReference>
<evidence type="ECO:0000313" key="4">
    <source>
        <dbReference type="Proteomes" id="UP001274321"/>
    </source>
</evidence>
<dbReference type="InterPro" id="IPR013113">
    <property type="entry name" value="SIP_FAD-bd"/>
</dbReference>
<dbReference type="InterPro" id="IPR039261">
    <property type="entry name" value="FNR_nucleotide-bd"/>
</dbReference>
<dbReference type="PROSITE" id="PS51384">
    <property type="entry name" value="FAD_FR"/>
    <property type="match status" value="1"/>
</dbReference>
<dbReference type="RefSeq" id="WP_319845069.1">
    <property type="nucleotide sequence ID" value="NZ_JAXAFJ010000008.1"/>
</dbReference>
<reference evidence="3 4" key="1">
    <citation type="submission" date="2023-11" db="EMBL/GenBank/DDBJ databases">
        <authorList>
            <person name="Bao R."/>
        </authorList>
    </citation>
    <scope>NUCLEOTIDE SEQUENCE [LARGE SCALE GENOMIC DNA]</scope>
    <source>
        <strain evidence="3 4">PJ23</strain>
    </source>
</reference>
<comment type="similarity">
    <text evidence="1">Belongs to the SIP oxidoreductase family.</text>
</comment>
<name>A0ABU4RS15_9HYPH</name>
<dbReference type="InterPro" id="IPR017938">
    <property type="entry name" value="Riboflavin_synthase-like_b-brl"/>
</dbReference>
<feature type="domain" description="FAD-binding FR-type" evidence="2">
    <location>
        <begin position="110"/>
        <end position="234"/>
    </location>
</feature>
<dbReference type="PANTHER" id="PTHR30157:SF0">
    <property type="entry name" value="NADPH-DEPENDENT FERRIC-CHELATE REDUCTASE"/>
    <property type="match status" value="1"/>
</dbReference>
<dbReference type="Gene3D" id="2.40.30.10">
    <property type="entry name" value="Translation factors"/>
    <property type="match status" value="1"/>
</dbReference>
<dbReference type="InterPro" id="IPR039374">
    <property type="entry name" value="SIP_fam"/>
</dbReference>
<sequence>MSFVSNYPFTAEAQLVCSLPANVIGQICEHLEEHRAQVRVQAGRGEAVFDKGSIRLWEDGGRFALKVMAATSGDLLALREVAASHFIEFSKRPAEELIWSGHGIDAVHPSFFRLMTVKRARMVAPRMRRVTLTGQDLARYSSNADLHVKLLFPPISSAPLWPELMPSGLVRWPEGPNKPAVRKYTIRRIDVATGEIDVDFVLHDDPGPGSKFGASASSGDRVGMIGPGGRSVPAASYYLLLGDETAIPAIGRIMDTLSGSQRGLALIEVDSPADEVPLSSKAGLEVRWIHRDAGASLASAVQELDLPDQAGTFVWAGAEFETFRDLRRFFRRGCKIPPAQQLIVSYWRKGAEAA</sequence>
<evidence type="ECO:0000259" key="2">
    <source>
        <dbReference type="PROSITE" id="PS51384"/>
    </source>
</evidence>